<comment type="caution">
    <text evidence="2">The sequence shown here is derived from an EMBL/GenBank/DDBJ whole genome shotgun (WGS) entry which is preliminary data.</text>
</comment>
<evidence type="ECO:0000313" key="2">
    <source>
        <dbReference type="EMBL" id="KAK1463597.1"/>
    </source>
</evidence>
<dbReference type="AlphaFoldDB" id="A0AAI9UX07"/>
<evidence type="ECO:0000256" key="1">
    <source>
        <dbReference type="SAM" id="MobiDB-lite"/>
    </source>
</evidence>
<dbReference type="EMBL" id="MPDP01000267">
    <property type="protein sequence ID" value="KAK1463597.1"/>
    <property type="molecule type" value="Genomic_DNA"/>
</dbReference>
<keyword evidence="3" id="KW-1185">Reference proteome</keyword>
<dbReference type="Proteomes" id="UP001239213">
    <property type="component" value="Unassembled WGS sequence"/>
</dbReference>
<protein>
    <submittedName>
        <fullName evidence="2">Uncharacterized protein</fullName>
    </submittedName>
</protein>
<name>A0AAI9UX07_9PEZI</name>
<proteinExistence type="predicted"/>
<accession>A0AAI9UX07</accession>
<sequence length="174" mass="19405">MRLREISDNQKSTFFAQVHMSRLFPTNPQQTTGSPAQAWFAWLGAETAENQIRAPPRPKSLAPHWQPRPSHWLVTGSPLPSLAVLIAQYLIPRAPPPYGVGKPSPSTPHPGFFDRTPTYLTPLSPRSPYPATSAPTSGNHVRSPRSVVLEIPRCARDHVDNISHRRQLRQCLAQ</sequence>
<feature type="region of interest" description="Disordered" evidence="1">
    <location>
        <begin position="100"/>
        <end position="144"/>
    </location>
</feature>
<gene>
    <name evidence="2" type="ORF">CCUS01_08284</name>
</gene>
<organism evidence="2 3">
    <name type="scientific">Colletotrichum cuscutae</name>
    <dbReference type="NCBI Taxonomy" id="1209917"/>
    <lineage>
        <taxon>Eukaryota</taxon>
        <taxon>Fungi</taxon>
        <taxon>Dikarya</taxon>
        <taxon>Ascomycota</taxon>
        <taxon>Pezizomycotina</taxon>
        <taxon>Sordariomycetes</taxon>
        <taxon>Hypocreomycetidae</taxon>
        <taxon>Glomerellales</taxon>
        <taxon>Glomerellaceae</taxon>
        <taxon>Colletotrichum</taxon>
        <taxon>Colletotrichum acutatum species complex</taxon>
    </lineage>
</organism>
<reference evidence="2" key="1">
    <citation type="submission" date="2016-11" db="EMBL/GenBank/DDBJ databases">
        <title>The genome sequence of Colletotrichum cuscutae.</title>
        <authorList>
            <person name="Baroncelli R."/>
        </authorList>
    </citation>
    <scope>NUCLEOTIDE SEQUENCE</scope>
    <source>
        <strain evidence="2">IMI 304802</strain>
    </source>
</reference>
<evidence type="ECO:0000313" key="3">
    <source>
        <dbReference type="Proteomes" id="UP001239213"/>
    </source>
</evidence>